<gene>
    <name evidence="2" type="ORF">KTA_31530</name>
</gene>
<name>A0A455T7F8_9CHLR</name>
<dbReference type="AlphaFoldDB" id="A0A455T7F8"/>
<organism evidence="2">
    <name type="scientific">Thermogemmatispora argillosa</name>
    <dbReference type="NCBI Taxonomy" id="2045280"/>
    <lineage>
        <taxon>Bacteria</taxon>
        <taxon>Bacillati</taxon>
        <taxon>Chloroflexota</taxon>
        <taxon>Ktedonobacteria</taxon>
        <taxon>Thermogemmatisporales</taxon>
        <taxon>Thermogemmatisporaceae</taxon>
        <taxon>Thermogemmatispora</taxon>
    </lineage>
</organism>
<feature type="compositionally biased region" description="Polar residues" evidence="1">
    <location>
        <begin position="243"/>
        <end position="263"/>
    </location>
</feature>
<evidence type="ECO:0000313" key="2">
    <source>
        <dbReference type="EMBL" id="BBH94954.1"/>
    </source>
</evidence>
<dbReference type="EMBL" id="AP019377">
    <property type="protein sequence ID" value="BBH94954.1"/>
    <property type="molecule type" value="Genomic_DNA"/>
</dbReference>
<accession>A0A455T7F8</accession>
<feature type="compositionally biased region" description="Low complexity" evidence="1">
    <location>
        <begin position="182"/>
        <end position="238"/>
    </location>
</feature>
<proteinExistence type="predicted"/>
<feature type="region of interest" description="Disordered" evidence="1">
    <location>
        <begin position="181"/>
        <end position="268"/>
    </location>
</feature>
<reference evidence="2" key="1">
    <citation type="submission" date="2018-12" db="EMBL/GenBank/DDBJ databases">
        <title>Novel natural products biosynthetic potential of the class Ktedonobacteria.</title>
        <authorList>
            <person name="Zheng Y."/>
            <person name="Saitou A."/>
            <person name="Wang C.M."/>
            <person name="Toyoda A."/>
            <person name="Minakuchi Y."/>
            <person name="Sekiguchi Y."/>
            <person name="Ueda K."/>
            <person name="Takano H."/>
            <person name="Sakai Y."/>
            <person name="Yokota A."/>
            <person name="Yabe S."/>
        </authorList>
    </citation>
    <scope>NUCLEOTIDE SEQUENCE</scope>
    <source>
        <strain evidence="2">A3-2</strain>
    </source>
</reference>
<protein>
    <submittedName>
        <fullName evidence="2">Uncharacterized protein</fullName>
    </submittedName>
</protein>
<evidence type="ECO:0000256" key="1">
    <source>
        <dbReference type="SAM" id="MobiDB-lite"/>
    </source>
</evidence>
<sequence>MNDGFPESGQHPQPQDLQGHYRSVRRIYRPPAIEDKTVTCSTCGAIFAPSHLHPELRLASPAVLEAALMSMSHFCFRCRRAACPECWDHVHRICGACVFELGLPFRREVPPLEGTLFAPPPPAPAFSALPMPPETCTCQTADVAPSPEPLLTCIQAGRFRAVSVPSPFIAAIETVEMQSVLPSPSSDANTPAASPSPTATLANSAALSASESVSPPLLPASSSPTAPAAQQTAPAHNAPLPPQTSSQVQPRADQAQLSPTTAAKETYQPRARTLPPWLSLPLLTLLTLALTATLLAELSPSFNALVLRVTHIDIREAIHLFLQWVQWFH</sequence>